<dbReference type="Gene3D" id="3.30.450.40">
    <property type="match status" value="1"/>
</dbReference>
<dbReference type="InterPro" id="IPR029787">
    <property type="entry name" value="Nucleotide_cyclase"/>
</dbReference>
<reference evidence="2 3" key="1">
    <citation type="submission" date="2018-01" db="EMBL/GenBank/DDBJ databases">
        <authorList>
            <person name="Fu G.-Y."/>
        </authorList>
    </citation>
    <scope>NUCLEOTIDE SEQUENCE [LARGE SCALE GENOMIC DNA]</scope>
    <source>
        <strain evidence="2 3">SY39</strain>
    </source>
</reference>
<dbReference type="PANTHER" id="PTHR43102:SF2">
    <property type="entry name" value="GAF DOMAIN-CONTAINING PROTEIN"/>
    <property type="match status" value="1"/>
</dbReference>
<accession>A0A2I6SAJ0</accession>
<protein>
    <submittedName>
        <fullName evidence="2">Sensor domain-containing diguanylate cyclase</fullName>
    </submittedName>
</protein>
<dbReference type="KEGG" id="atw:C0099_15735"/>
<dbReference type="NCBIfam" id="TIGR00254">
    <property type="entry name" value="GGDEF"/>
    <property type="match status" value="1"/>
</dbReference>
<proteinExistence type="predicted"/>
<evidence type="ECO:0000313" key="2">
    <source>
        <dbReference type="EMBL" id="AUN96262.1"/>
    </source>
</evidence>
<dbReference type="CDD" id="cd01949">
    <property type="entry name" value="GGDEF"/>
    <property type="match status" value="1"/>
</dbReference>
<dbReference type="Pfam" id="PF01590">
    <property type="entry name" value="GAF"/>
    <property type="match status" value="1"/>
</dbReference>
<dbReference type="FunFam" id="3.30.70.270:FF:000001">
    <property type="entry name" value="Diguanylate cyclase domain protein"/>
    <property type="match status" value="1"/>
</dbReference>
<evidence type="ECO:0000313" key="3">
    <source>
        <dbReference type="Proteomes" id="UP000242205"/>
    </source>
</evidence>
<dbReference type="PANTHER" id="PTHR43102">
    <property type="entry name" value="SLR1143 PROTEIN"/>
    <property type="match status" value="1"/>
</dbReference>
<dbReference type="InterPro" id="IPR003018">
    <property type="entry name" value="GAF"/>
</dbReference>
<dbReference type="SMART" id="SM00267">
    <property type="entry name" value="GGDEF"/>
    <property type="match status" value="1"/>
</dbReference>
<dbReference type="GO" id="GO:0003824">
    <property type="term" value="F:catalytic activity"/>
    <property type="evidence" value="ECO:0007669"/>
    <property type="project" value="UniProtKB-ARBA"/>
</dbReference>
<dbReference type="Proteomes" id="UP000242205">
    <property type="component" value="Chromosome"/>
</dbReference>
<dbReference type="SUPFAM" id="SSF55781">
    <property type="entry name" value="GAF domain-like"/>
    <property type="match status" value="1"/>
</dbReference>
<dbReference type="PROSITE" id="PS50887">
    <property type="entry name" value="GGDEF"/>
    <property type="match status" value="1"/>
</dbReference>
<dbReference type="RefSeq" id="WP_102248303.1">
    <property type="nucleotide sequence ID" value="NZ_CP025682.1"/>
</dbReference>
<dbReference type="OrthoDB" id="9803824at2"/>
<sequence>MSRPPTPENEFARLAVLHRFGILDTPREAAFDALTRIAAHICEVPIAVINFIDRDRQWFKSEIGLGTRETPLDVSICAHAILQPGLFVVPDTLEDPRFANNPLVAGEPGLRFYAGALLETDDGYPLGTLCVLDHEPRTLTPEQGEILEALAAQVMLLLSLYEHNAKQAEMLAELDRARHEMALLAATDSLTGLANRRAFTERLDQEIARLARSGGASCLLMADLDDFKPINDHHGHQAGDHALTVFASLCTGVFRESDYIARWGGDEFMVLLPDTDKQAAMTGAERLHTALASTPIGGDAQDSFSLGASIGIVEFDGSPDADTVLQAVDETLYAAKNDGPGRTAVG</sequence>
<dbReference type="Gene3D" id="3.30.70.270">
    <property type="match status" value="1"/>
</dbReference>
<dbReference type="AlphaFoldDB" id="A0A2I6SAJ0"/>
<dbReference type="InterPro" id="IPR000160">
    <property type="entry name" value="GGDEF_dom"/>
</dbReference>
<organism evidence="2 3">
    <name type="scientific">Pseudazoarcus pumilus</name>
    <dbReference type="NCBI Taxonomy" id="2067960"/>
    <lineage>
        <taxon>Bacteria</taxon>
        <taxon>Pseudomonadati</taxon>
        <taxon>Pseudomonadota</taxon>
        <taxon>Betaproteobacteria</taxon>
        <taxon>Rhodocyclales</taxon>
        <taxon>Zoogloeaceae</taxon>
        <taxon>Pseudazoarcus</taxon>
    </lineage>
</organism>
<gene>
    <name evidence="2" type="ORF">C0099_15735</name>
</gene>
<dbReference type="SMART" id="SM00065">
    <property type="entry name" value="GAF"/>
    <property type="match status" value="1"/>
</dbReference>
<feature type="domain" description="GGDEF" evidence="1">
    <location>
        <begin position="215"/>
        <end position="346"/>
    </location>
</feature>
<keyword evidence="3" id="KW-1185">Reference proteome</keyword>
<dbReference type="EMBL" id="CP025682">
    <property type="protein sequence ID" value="AUN96262.1"/>
    <property type="molecule type" value="Genomic_DNA"/>
</dbReference>
<evidence type="ECO:0000259" key="1">
    <source>
        <dbReference type="PROSITE" id="PS50887"/>
    </source>
</evidence>
<dbReference type="InterPro" id="IPR043128">
    <property type="entry name" value="Rev_trsase/Diguanyl_cyclase"/>
</dbReference>
<dbReference type="InterPro" id="IPR029016">
    <property type="entry name" value="GAF-like_dom_sf"/>
</dbReference>
<name>A0A2I6SAJ0_9RHOO</name>
<dbReference type="SUPFAM" id="SSF55073">
    <property type="entry name" value="Nucleotide cyclase"/>
    <property type="match status" value="1"/>
</dbReference>
<dbReference type="Pfam" id="PF00990">
    <property type="entry name" value="GGDEF"/>
    <property type="match status" value="1"/>
</dbReference>